<dbReference type="PANTHER" id="PTHR20883">
    <property type="entry name" value="PHYTANOYL-COA DIOXYGENASE DOMAIN CONTAINING 1"/>
    <property type="match status" value="1"/>
</dbReference>
<dbReference type="SUPFAM" id="SSF51197">
    <property type="entry name" value="Clavaminate synthase-like"/>
    <property type="match status" value="1"/>
</dbReference>
<protein>
    <submittedName>
        <fullName evidence="4">Phytanoyl-CoA dioxygenase</fullName>
    </submittedName>
</protein>
<dbReference type="AlphaFoldDB" id="A0A161R799"/>
<dbReference type="GeneID" id="97239726"/>
<proteinExistence type="predicted"/>
<dbReference type="Gene3D" id="2.60.120.620">
    <property type="entry name" value="q2cbj1_9rhob like domain"/>
    <property type="match status" value="1"/>
</dbReference>
<evidence type="ECO:0000256" key="2">
    <source>
        <dbReference type="ARBA" id="ARBA00023004"/>
    </source>
</evidence>
<evidence type="ECO:0000256" key="3">
    <source>
        <dbReference type="SAM" id="MobiDB-lite"/>
    </source>
</evidence>
<dbReference type="RefSeq" id="WP_062761866.1">
    <property type="nucleotide sequence ID" value="NZ_CP121043.1"/>
</dbReference>
<evidence type="ECO:0000256" key="1">
    <source>
        <dbReference type="ARBA" id="ARBA00022723"/>
    </source>
</evidence>
<dbReference type="GO" id="GO:0005506">
    <property type="term" value="F:iron ion binding"/>
    <property type="evidence" value="ECO:0007669"/>
    <property type="project" value="UniProtKB-ARBA"/>
</dbReference>
<keyword evidence="2" id="KW-0408">Iron</keyword>
<dbReference type="EMBL" id="LPZR01000044">
    <property type="protein sequence ID" value="KYO56448.1"/>
    <property type="molecule type" value="Genomic_DNA"/>
</dbReference>
<dbReference type="GO" id="GO:0016706">
    <property type="term" value="F:2-oxoglutarate-dependent dioxygenase activity"/>
    <property type="evidence" value="ECO:0007669"/>
    <property type="project" value="UniProtKB-ARBA"/>
</dbReference>
<sequence>MAPLMLDGLDDYASTGSPRKYRSTAGSQETAPPARVEDAWTALERDGYVILENLFTPDEVARMRAAVLPHMAPRGGRNPFEGLKTRRLYAVIAKTLACNPLVEHPLVLALLDRVFEPNYLLSQLQVIDILPGEEAQALHFDDSFYSLPRPRPVLGAATIMALDDFTPLNGATRVIPGSHRWGNRLPTPEEADGAIPVVMPAGSVVLFLGTLWHSGGANRSDRARLALTAQYCAPWCRQQENFSLSVPLPVVKQCSEHVRRMLGYSIHAPFMGMVDGMHPKRLLEDLPSAGR</sequence>
<organism evidence="4 5">
    <name type="scientific">Tistrella mobilis</name>
    <dbReference type="NCBI Taxonomy" id="171437"/>
    <lineage>
        <taxon>Bacteria</taxon>
        <taxon>Pseudomonadati</taxon>
        <taxon>Pseudomonadota</taxon>
        <taxon>Alphaproteobacteria</taxon>
        <taxon>Geminicoccales</taxon>
        <taxon>Geminicoccaceae</taxon>
        <taxon>Tistrella</taxon>
    </lineage>
</organism>
<evidence type="ECO:0000313" key="5">
    <source>
        <dbReference type="Proteomes" id="UP000075787"/>
    </source>
</evidence>
<reference evidence="4 5" key="1">
    <citation type="submission" date="2015-12" db="EMBL/GenBank/DDBJ databases">
        <title>Genome sequence of Tistrella mobilis MCCC 1A02139.</title>
        <authorList>
            <person name="Lu L."/>
            <person name="Lai Q."/>
            <person name="Shao Z."/>
            <person name="Qian P."/>
        </authorList>
    </citation>
    <scope>NUCLEOTIDE SEQUENCE [LARGE SCALE GENOMIC DNA]</scope>
    <source>
        <strain evidence="4 5">MCCC 1A02139</strain>
    </source>
</reference>
<keyword evidence="4" id="KW-0223">Dioxygenase</keyword>
<feature type="region of interest" description="Disordered" evidence="3">
    <location>
        <begin position="15"/>
        <end position="35"/>
    </location>
</feature>
<evidence type="ECO:0000313" key="4">
    <source>
        <dbReference type="EMBL" id="KYO56448.1"/>
    </source>
</evidence>
<name>A0A161R799_9PROT</name>
<dbReference type="Proteomes" id="UP000075787">
    <property type="component" value="Unassembled WGS sequence"/>
</dbReference>
<comment type="caution">
    <text evidence="4">The sequence shown here is derived from an EMBL/GenBank/DDBJ whole genome shotgun (WGS) entry which is preliminary data.</text>
</comment>
<dbReference type="PANTHER" id="PTHR20883:SF15">
    <property type="entry name" value="PHYTANOYL-COA DIOXYGENASE DOMAIN-CONTAINING PROTEIN 1"/>
    <property type="match status" value="1"/>
</dbReference>
<accession>A0A161R799</accession>
<keyword evidence="1" id="KW-0479">Metal-binding</keyword>
<keyword evidence="4" id="KW-0560">Oxidoreductase</keyword>
<dbReference type="OrthoDB" id="9796766at2"/>
<dbReference type="InterPro" id="IPR008775">
    <property type="entry name" value="Phytyl_CoA_dOase-like"/>
</dbReference>
<dbReference type="Pfam" id="PF05721">
    <property type="entry name" value="PhyH"/>
    <property type="match status" value="1"/>
</dbReference>
<gene>
    <name evidence="4" type="ORF">AUP44_22025</name>
</gene>